<evidence type="ECO:0000256" key="1">
    <source>
        <dbReference type="ARBA" id="ARBA00001974"/>
    </source>
</evidence>
<dbReference type="Gene3D" id="3.40.462.20">
    <property type="match status" value="1"/>
</dbReference>
<evidence type="ECO:0000256" key="4">
    <source>
        <dbReference type="ARBA" id="ARBA00022827"/>
    </source>
</evidence>
<gene>
    <name evidence="7" type="ORF">K402DRAFT_438808</name>
</gene>
<comment type="cofactor">
    <cofactor evidence="1">
        <name>FAD</name>
        <dbReference type="ChEBI" id="CHEBI:57692"/>
    </cofactor>
</comment>
<protein>
    <submittedName>
        <fullName evidence="7">Glucooligosaccharide oxidase</fullName>
    </submittedName>
</protein>
<keyword evidence="3" id="KW-0285">Flavoprotein</keyword>
<dbReference type="InterPro" id="IPR050416">
    <property type="entry name" value="FAD-linked_Oxidoreductase"/>
</dbReference>
<dbReference type="Pfam" id="PF01565">
    <property type="entry name" value="FAD_binding_4"/>
    <property type="match status" value="1"/>
</dbReference>
<dbReference type="SUPFAM" id="SSF56176">
    <property type="entry name" value="FAD-binding/transporter-associated domain-like"/>
    <property type="match status" value="1"/>
</dbReference>
<dbReference type="PANTHER" id="PTHR42973:SF9">
    <property type="entry name" value="FAD-BINDING PCMH-TYPE DOMAIN-CONTAINING PROTEIN-RELATED"/>
    <property type="match status" value="1"/>
</dbReference>
<dbReference type="EMBL" id="ML977189">
    <property type="protein sequence ID" value="KAF1982024.1"/>
    <property type="molecule type" value="Genomic_DNA"/>
</dbReference>
<dbReference type="GO" id="GO:0071949">
    <property type="term" value="F:FAD binding"/>
    <property type="evidence" value="ECO:0007669"/>
    <property type="project" value="InterPro"/>
</dbReference>
<dbReference type="InterPro" id="IPR006094">
    <property type="entry name" value="Oxid_FAD_bind_N"/>
</dbReference>
<evidence type="ECO:0000256" key="2">
    <source>
        <dbReference type="ARBA" id="ARBA00005466"/>
    </source>
</evidence>
<comment type="similarity">
    <text evidence="2">Belongs to the oxygen-dependent FAD-linked oxidoreductase family.</text>
</comment>
<feature type="domain" description="FAD-binding PCMH-type" evidence="6">
    <location>
        <begin position="58"/>
        <end position="231"/>
    </location>
</feature>
<sequence length="477" mass="52710">MQFVAVAAAWAIEKLTPQKILFNVGLASLLTSQLSIHSELGPKLSNNASIYVRGDPQFPVYIKRWTDVGAPNIEAIVDWVRYANMQSRPFIARTGGHGSVQSLAGLKDGIQIDMHRMDKVEVSQDGKTAMVGGGARVKRVIEELRVAGKQTPTGICECVGLAGAGLGGGHGWLQRQYGLIIDQLVEAQIVLSNGSAATVSATSNPEFFWAFKGAGHNFGIVTEMKLKVYDVEPDHTWAYEIFIFTGDKLEEISETTNRMMKVQGPKTALWAYMLKIPEIDPDHLEIATPIRDLGPIDISAGVSSLDALANLTFMGMDGPACAQGGPSWRFPIRLKSYSVPAMREVYDRLDQAIQTHPEFSNSVFIFEGYPTHGVKGVLHDSTAFPHRDDEILLSPFISYAPDPKLNSVAIALGKAMREDLLQGTEDPGKLRAYVNYAHGDKSVEAMYGYEEWRVEKLRALKKQWDPEDRMRWYAPIV</sequence>
<dbReference type="InterPro" id="IPR012951">
    <property type="entry name" value="BBE"/>
</dbReference>
<dbReference type="Gene3D" id="3.30.465.10">
    <property type="match status" value="1"/>
</dbReference>
<accession>A0A6G1GMH9</accession>
<proteinExistence type="inferred from homology"/>
<evidence type="ECO:0000256" key="3">
    <source>
        <dbReference type="ARBA" id="ARBA00022630"/>
    </source>
</evidence>
<evidence type="ECO:0000259" key="6">
    <source>
        <dbReference type="PROSITE" id="PS51387"/>
    </source>
</evidence>
<dbReference type="Pfam" id="PF08031">
    <property type="entry name" value="BBE"/>
    <property type="match status" value="1"/>
</dbReference>
<organism evidence="7 8">
    <name type="scientific">Aulographum hederae CBS 113979</name>
    <dbReference type="NCBI Taxonomy" id="1176131"/>
    <lineage>
        <taxon>Eukaryota</taxon>
        <taxon>Fungi</taxon>
        <taxon>Dikarya</taxon>
        <taxon>Ascomycota</taxon>
        <taxon>Pezizomycotina</taxon>
        <taxon>Dothideomycetes</taxon>
        <taxon>Pleosporomycetidae</taxon>
        <taxon>Aulographales</taxon>
        <taxon>Aulographaceae</taxon>
    </lineage>
</organism>
<dbReference type="GO" id="GO:0016491">
    <property type="term" value="F:oxidoreductase activity"/>
    <property type="evidence" value="ECO:0007669"/>
    <property type="project" value="UniProtKB-KW"/>
</dbReference>
<keyword evidence="4" id="KW-0274">FAD</keyword>
<keyword evidence="8" id="KW-1185">Reference proteome</keyword>
<dbReference type="Proteomes" id="UP000800041">
    <property type="component" value="Unassembled WGS sequence"/>
</dbReference>
<dbReference type="InterPro" id="IPR016169">
    <property type="entry name" value="FAD-bd_PCMH_sub2"/>
</dbReference>
<name>A0A6G1GMH9_9PEZI</name>
<dbReference type="PANTHER" id="PTHR42973">
    <property type="entry name" value="BINDING OXIDOREDUCTASE, PUTATIVE (AFU_ORTHOLOGUE AFUA_1G17690)-RELATED"/>
    <property type="match status" value="1"/>
</dbReference>
<evidence type="ECO:0000313" key="8">
    <source>
        <dbReference type="Proteomes" id="UP000800041"/>
    </source>
</evidence>
<reference evidence="7" key="1">
    <citation type="journal article" date="2020" name="Stud. Mycol.">
        <title>101 Dothideomycetes genomes: a test case for predicting lifestyles and emergence of pathogens.</title>
        <authorList>
            <person name="Haridas S."/>
            <person name="Albert R."/>
            <person name="Binder M."/>
            <person name="Bloem J."/>
            <person name="Labutti K."/>
            <person name="Salamov A."/>
            <person name="Andreopoulos B."/>
            <person name="Baker S."/>
            <person name="Barry K."/>
            <person name="Bills G."/>
            <person name="Bluhm B."/>
            <person name="Cannon C."/>
            <person name="Castanera R."/>
            <person name="Culley D."/>
            <person name="Daum C."/>
            <person name="Ezra D."/>
            <person name="Gonzalez J."/>
            <person name="Henrissat B."/>
            <person name="Kuo A."/>
            <person name="Liang C."/>
            <person name="Lipzen A."/>
            <person name="Lutzoni F."/>
            <person name="Magnuson J."/>
            <person name="Mondo S."/>
            <person name="Nolan M."/>
            <person name="Ohm R."/>
            <person name="Pangilinan J."/>
            <person name="Park H.-J."/>
            <person name="Ramirez L."/>
            <person name="Alfaro M."/>
            <person name="Sun H."/>
            <person name="Tritt A."/>
            <person name="Yoshinaga Y."/>
            <person name="Zwiers L.-H."/>
            <person name="Turgeon B."/>
            <person name="Goodwin S."/>
            <person name="Spatafora J."/>
            <person name="Crous P."/>
            <person name="Grigoriev I."/>
        </authorList>
    </citation>
    <scope>NUCLEOTIDE SEQUENCE</scope>
    <source>
        <strain evidence="7">CBS 113979</strain>
    </source>
</reference>
<keyword evidence="5" id="KW-0560">Oxidoreductase</keyword>
<evidence type="ECO:0000256" key="5">
    <source>
        <dbReference type="ARBA" id="ARBA00023002"/>
    </source>
</evidence>
<dbReference type="PROSITE" id="PS51387">
    <property type="entry name" value="FAD_PCMH"/>
    <property type="match status" value="1"/>
</dbReference>
<dbReference type="OrthoDB" id="9996127at2759"/>
<evidence type="ECO:0000313" key="7">
    <source>
        <dbReference type="EMBL" id="KAF1982024.1"/>
    </source>
</evidence>
<dbReference type="AlphaFoldDB" id="A0A6G1GMH9"/>
<dbReference type="InterPro" id="IPR016166">
    <property type="entry name" value="FAD-bd_PCMH"/>
</dbReference>
<dbReference type="InterPro" id="IPR036318">
    <property type="entry name" value="FAD-bd_PCMH-like_sf"/>
</dbReference>